<evidence type="ECO:0000256" key="1">
    <source>
        <dbReference type="SAM" id="MobiDB-lite"/>
    </source>
</evidence>
<dbReference type="PROSITE" id="PS51257">
    <property type="entry name" value="PROKAR_LIPOPROTEIN"/>
    <property type="match status" value="1"/>
</dbReference>
<dbReference type="Proteomes" id="UP001143486">
    <property type="component" value="Unassembled WGS sequence"/>
</dbReference>
<comment type="caution">
    <text evidence="3">The sequence shown here is derived from an EMBL/GenBank/DDBJ whole genome shotgun (WGS) entry which is preliminary data.</text>
</comment>
<accession>A0A9W6INX8</accession>
<feature type="signal peptide" evidence="2">
    <location>
        <begin position="1"/>
        <end position="24"/>
    </location>
</feature>
<dbReference type="AlphaFoldDB" id="A0A9W6INX8"/>
<organism evidence="3 4">
    <name type="scientific">Maricaulis virginensis</name>
    <dbReference type="NCBI Taxonomy" id="144022"/>
    <lineage>
        <taxon>Bacteria</taxon>
        <taxon>Pseudomonadati</taxon>
        <taxon>Pseudomonadota</taxon>
        <taxon>Alphaproteobacteria</taxon>
        <taxon>Maricaulales</taxon>
        <taxon>Maricaulaceae</taxon>
        <taxon>Maricaulis</taxon>
    </lineage>
</organism>
<reference evidence="3" key="2">
    <citation type="submission" date="2023-01" db="EMBL/GenBank/DDBJ databases">
        <authorList>
            <person name="Sun Q."/>
            <person name="Evtushenko L."/>
        </authorList>
    </citation>
    <scope>NUCLEOTIDE SEQUENCE</scope>
    <source>
        <strain evidence="3">VKM B-1513</strain>
    </source>
</reference>
<evidence type="ECO:0000313" key="4">
    <source>
        <dbReference type="Proteomes" id="UP001143486"/>
    </source>
</evidence>
<feature type="region of interest" description="Disordered" evidence="1">
    <location>
        <begin position="95"/>
        <end position="117"/>
    </location>
</feature>
<protein>
    <recommendedName>
        <fullName evidence="5">Lipoprotein</fullName>
    </recommendedName>
</protein>
<dbReference type="RefSeq" id="WP_271187861.1">
    <property type="nucleotide sequence ID" value="NZ_BSFE01000011.1"/>
</dbReference>
<evidence type="ECO:0008006" key="5">
    <source>
        <dbReference type="Google" id="ProtNLM"/>
    </source>
</evidence>
<dbReference type="EMBL" id="BSFE01000011">
    <property type="protein sequence ID" value="GLK53513.1"/>
    <property type="molecule type" value="Genomic_DNA"/>
</dbReference>
<name>A0A9W6INX8_9PROT</name>
<proteinExistence type="predicted"/>
<gene>
    <name evidence="3" type="ORF">GCM10017621_30210</name>
</gene>
<sequence>MTTRKARRALVGLMALGTMTAAGGCDAGTYETDVMTPAMIIQTNTETGEIRACAVVRLINDAASSVRVRARAMEADRFDEGVLTDEELGRRERAILEREESDTLASPERIPEASTSNEHLVECTHWTAR</sequence>
<reference evidence="3" key="1">
    <citation type="journal article" date="2014" name="Int. J. Syst. Evol. Microbiol.">
        <title>Complete genome sequence of Corynebacterium casei LMG S-19264T (=DSM 44701T), isolated from a smear-ripened cheese.</title>
        <authorList>
            <consortium name="US DOE Joint Genome Institute (JGI-PGF)"/>
            <person name="Walter F."/>
            <person name="Albersmeier A."/>
            <person name="Kalinowski J."/>
            <person name="Ruckert C."/>
        </authorList>
    </citation>
    <scope>NUCLEOTIDE SEQUENCE</scope>
    <source>
        <strain evidence="3">VKM B-1513</strain>
    </source>
</reference>
<evidence type="ECO:0000256" key="2">
    <source>
        <dbReference type="SAM" id="SignalP"/>
    </source>
</evidence>
<feature type="chain" id="PRO_5040865756" description="Lipoprotein" evidence="2">
    <location>
        <begin position="25"/>
        <end position="129"/>
    </location>
</feature>
<keyword evidence="2" id="KW-0732">Signal</keyword>
<evidence type="ECO:0000313" key="3">
    <source>
        <dbReference type="EMBL" id="GLK53513.1"/>
    </source>
</evidence>
<keyword evidence="4" id="KW-1185">Reference proteome</keyword>